<feature type="region of interest" description="Disordered" evidence="1">
    <location>
        <begin position="91"/>
        <end position="142"/>
    </location>
</feature>
<name>A0A426XYW8_ENSVE</name>
<reference evidence="2 3" key="1">
    <citation type="journal article" date="2014" name="Agronomy (Basel)">
        <title>A Draft Genome Sequence for Ensete ventricosum, the Drought-Tolerant Tree Against Hunger.</title>
        <authorList>
            <person name="Harrison J."/>
            <person name="Moore K.A."/>
            <person name="Paszkiewicz K."/>
            <person name="Jones T."/>
            <person name="Grant M."/>
            <person name="Ambacheew D."/>
            <person name="Muzemil S."/>
            <person name="Studholme D.J."/>
        </authorList>
    </citation>
    <scope>NUCLEOTIDE SEQUENCE [LARGE SCALE GENOMIC DNA]</scope>
</reference>
<dbReference type="AlphaFoldDB" id="A0A426XYW8"/>
<feature type="region of interest" description="Disordered" evidence="1">
    <location>
        <begin position="1"/>
        <end position="33"/>
    </location>
</feature>
<dbReference type="Proteomes" id="UP000287651">
    <property type="component" value="Unassembled WGS sequence"/>
</dbReference>
<accession>A0A426XYW8</accession>
<evidence type="ECO:0000313" key="2">
    <source>
        <dbReference type="EMBL" id="RRT44738.1"/>
    </source>
</evidence>
<sequence>MHLRSVSGSTPAPRRRPSGSSTSPETGSLASPASLHWAAPPRLEDVDFLFLLLASSPIRLLVLRRVEERDTEDGGEPASFAWRFGTTCIESKKRSKGRGEKEGGAAAVGDLAGGAVQKADEADVGVREGVSTGKRQAPQPHA</sequence>
<feature type="compositionally biased region" description="Low complexity" evidence="1">
    <location>
        <begin position="104"/>
        <end position="115"/>
    </location>
</feature>
<gene>
    <name evidence="2" type="ORF">B296_00055586</name>
</gene>
<protein>
    <submittedName>
        <fullName evidence="2">Uncharacterized protein</fullName>
    </submittedName>
</protein>
<evidence type="ECO:0000313" key="3">
    <source>
        <dbReference type="Proteomes" id="UP000287651"/>
    </source>
</evidence>
<organism evidence="2 3">
    <name type="scientific">Ensete ventricosum</name>
    <name type="common">Abyssinian banana</name>
    <name type="synonym">Musa ensete</name>
    <dbReference type="NCBI Taxonomy" id="4639"/>
    <lineage>
        <taxon>Eukaryota</taxon>
        <taxon>Viridiplantae</taxon>
        <taxon>Streptophyta</taxon>
        <taxon>Embryophyta</taxon>
        <taxon>Tracheophyta</taxon>
        <taxon>Spermatophyta</taxon>
        <taxon>Magnoliopsida</taxon>
        <taxon>Liliopsida</taxon>
        <taxon>Zingiberales</taxon>
        <taxon>Musaceae</taxon>
        <taxon>Ensete</taxon>
    </lineage>
</organism>
<comment type="caution">
    <text evidence="2">The sequence shown here is derived from an EMBL/GenBank/DDBJ whole genome shotgun (WGS) entry which is preliminary data.</text>
</comment>
<dbReference type="EMBL" id="AMZH03016283">
    <property type="protein sequence ID" value="RRT44738.1"/>
    <property type="molecule type" value="Genomic_DNA"/>
</dbReference>
<evidence type="ECO:0000256" key="1">
    <source>
        <dbReference type="SAM" id="MobiDB-lite"/>
    </source>
</evidence>
<proteinExistence type="predicted"/>
<feature type="compositionally biased region" description="Low complexity" evidence="1">
    <location>
        <begin position="7"/>
        <end position="28"/>
    </location>
</feature>